<feature type="transmembrane region" description="Helical" evidence="1">
    <location>
        <begin position="253"/>
        <end position="273"/>
    </location>
</feature>
<dbReference type="EMBL" id="FNYA01000001">
    <property type="protein sequence ID" value="SEI48970.1"/>
    <property type="molecule type" value="Genomic_DNA"/>
</dbReference>
<proteinExistence type="predicted"/>
<accession>A0A1H6RB12</accession>
<feature type="chain" id="PRO_5011559218" evidence="2">
    <location>
        <begin position="24"/>
        <end position="349"/>
    </location>
</feature>
<keyword evidence="1" id="KW-0812">Transmembrane</keyword>
<organism evidence="3 4">
    <name type="scientific">Flavobacterium terrigena</name>
    <dbReference type="NCBI Taxonomy" id="402734"/>
    <lineage>
        <taxon>Bacteria</taxon>
        <taxon>Pseudomonadati</taxon>
        <taxon>Bacteroidota</taxon>
        <taxon>Flavobacteriia</taxon>
        <taxon>Flavobacteriales</taxon>
        <taxon>Flavobacteriaceae</taxon>
        <taxon>Flavobacterium</taxon>
    </lineage>
</organism>
<dbReference type="Pfam" id="PF14897">
    <property type="entry name" value="EpsG"/>
    <property type="match status" value="1"/>
</dbReference>
<keyword evidence="4" id="KW-1185">Reference proteome</keyword>
<evidence type="ECO:0000313" key="4">
    <source>
        <dbReference type="Proteomes" id="UP000199702"/>
    </source>
</evidence>
<dbReference type="InterPro" id="IPR049458">
    <property type="entry name" value="EpsG-like"/>
</dbReference>
<feature type="transmembrane region" description="Helical" evidence="1">
    <location>
        <begin position="79"/>
        <end position="99"/>
    </location>
</feature>
<keyword evidence="2" id="KW-0732">Signal</keyword>
<dbReference type="Proteomes" id="UP000199702">
    <property type="component" value="Unassembled WGS sequence"/>
</dbReference>
<feature type="transmembrane region" description="Helical" evidence="1">
    <location>
        <begin position="279"/>
        <end position="298"/>
    </location>
</feature>
<keyword evidence="1" id="KW-1133">Transmembrane helix</keyword>
<evidence type="ECO:0000256" key="2">
    <source>
        <dbReference type="SAM" id="SignalP"/>
    </source>
</evidence>
<feature type="signal peptide" evidence="2">
    <location>
        <begin position="1"/>
        <end position="23"/>
    </location>
</feature>
<feature type="transmembrane region" description="Helical" evidence="1">
    <location>
        <begin position="150"/>
        <end position="177"/>
    </location>
</feature>
<feature type="transmembrane region" description="Helical" evidence="1">
    <location>
        <begin position="111"/>
        <end position="144"/>
    </location>
</feature>
<protein>
    <submittedName>
        <fullName evidence="3">EpsG family protein</fullName>
    </submittedName>
</protein>
<feature type="transmembrane region" description="Helical" evidence="1">
    <location>
        <begin position="184"/>
        <end position="203"/>
    </location>
</feature>
<dbReference type="AlphaFoldDB" id="A0A1H6RB12"/>
<reference evidence="4" key="1">
    <citation type="submission" date="2016-10" db="EMBL/GenBank/DDBJ databases">
        <authorList>
            <person name="Varghese N."/>
            <person name="Submissions S."/>
        </authorList>
    </citation>
    <scope>NUCLEOTIDE SEQUENCE [LARGE SCALE GENOMIC DNA]</scope>
    <source>
        <strain evidence="4">DSM 17934</strain>
    </source>
</reference>
<dbReference type="STRING" id="402734.SAMN05660918_0897"/>
<keyword evidence="1" id="KW-0472">Membrane</keyword>
<evidence type="ECO:0000313" key="3">
    <source>
        <dbReference type="EMBL" id="SEI48970.1"/>
    </source>
</evidence>
<gene>
    <name evidence="3" type="ORF">SAMN05660918_0897</name>
</gene>
<sequence length="349" mass="41512">MVRKKYIKIICFALILQSGLRNVAVGDDTYGYYVGFEEVKQMSWKNIYEAFFNFLKFDEGKDPGYLVFQKIFQIFSDDYQVFLFFIAVLFFSAFGYFLYKNTTRLRDVVMAYIIYSCMFYTFYSFTGIRQTIVTAFVLFSYFLLRKKSHFIWFFIIILAISFIHKSVLIFIPFALFTLVKKTKWLLWTSLLSFPILFTFSARITTFFTSLSESYSEYEHYDEYKPTTLVALLLLIALLAALRHDKIIATNKNARFYFVAFSFAVFFLSFVYEIHGYLRLVQYFSFFMVLLIPEILNSFESVSRKVKNDITIFAMILLISLHLKANFAAPIRYAFFWQEMRLGEHYYESD</sequence>
<name>A0A1H6RB12_9FLAO</name>
<dbReference type="RefSeq" id="WP_177169107.1">
    <property type="nucleotide sequence ID" value="NZ_CBCSJU010000001.1"/>
</dbReference>
<feature type="transmembrane region" description="Helical" evidence="1">
    <location>
        <begin position="310"/>
        <end position="334"/>
    </location>
</feature>
<evidence type="ECO:0000256" key="1">
    <source>
        <dbReference type="SAM" id="Phobius"/>
    </source>
</evidence>
<feature type="transmembrane region" description="Helical" evidence="1">
    <location>
        <begin position="223"/>
        <end position="241"/>
    </location>
</feature>